<dbReference type="InterPro" id="IPR043128">
    <property type="entry name" value="Rev_trsase/Diguanyl_cyclase"/>
</dbReference>
<dbReference type="PROSITE" id="PS50887">
    <property type="entry name" value="GGDEF"/>
    <property type="match status" value="1"/>
</dbReference>
<dbReference type="SUPFAM" id="SSF55073">
    <property type="entry name" value="Nucleotide cyclase"/>
    <property type="match status" value="1"/>
</dbReference>
<dbReference type="GO" id="GO:0043709">
    <property type="term" value="P:cell adhesion involved in single-species biofilm formation"/>
    <property type="evidence" value="ECO:0007669"/>
    <property type="project" value="TreeGrafter"/>
</dbReference>
<dbReference type="STRING" id="180332.GCA_000797495_04209"/>
<dbReference type="GO" id="GO:0052621">
    <property type="term" value="F:diguanylate cyclase activity"/>
    <property type="evidence" value="ECO:0007669"/>
    <property type="project" value="UniProtKB-EC"/>
</dbReference>
<feature type="domain" description="GGDEF" evidence="1">
    <location>
        <begin position="391"/>
        <end position="527"/>
    </location>
</feature>
<reference evidence="2 3" key="1">
    <citation type="journal article" date="2019" name="Anaerobe">
        <title>Detection of Robinsoniella peoriensis in multiple bone samples of a trauma patient.</title>
        <authorList>
            <person name="Schrottner P."/>
            <person name="Hartwich K."/>
            <person name="Bunk B."/>
            <person name="Schober I."/>
            <person name="Helbig S."/>
            <person name="Rudolph W.W."/>
            <person name="Gunzer F."/>
        </authorList>
    </citation>
    <scope>NUCLEOTIDE SEQUENCE [LARGE SCALE GENOMIC DNA]</scope>
    <source>
        <strain evidence="2 3">DSM 106044</strain>
    </source>
</reference>
<dbReference type="RefSeq" id="WP_044293213.1">
    <property type="nucleotide sequence ID" value="NZ_JTGN01000001.1"/>
</dbReference>
<evidence type="ECO:0000259" key="1">
    <source>
        <dbReference type="PROSITE" id="PS50887"/>
    </source>
</evidence>
<dbReference type="EMBL" id="QGQD01000022">
    <property type="protein sequence ID" value="TLD02121.1"/>
    <property type="molecule type" value="Genomic_DNA"/>
</dbReference>
<evidence type="ECO:0000313" key="3">
    <source>
        <dbReference type="Proteomes" id="UP000306509"/>
    </source>
</evidence>
<dbReference type="InterPro" id="IPR011990">
    <property type="entry name" value="TPR-like_helical_dom_sf"/>
</dbReference>
<dbReference type="FunFam" id="3.30.70.270:FF:000001">
    <property type="entry name" value="Diguanylate cyclase domain protein"/>
    <property type="match status" value="1"/>
</dbReference>
<dbReference type="AlphaFoldDB" id="A0A4U8QAT6"/>
<keyword evidence="2" id="KW-0548">Nucleotidyltransferase</keyword>
<name>A0A4U8QAT6_9FIRM</name>
<evidence type="ECO:0000313" key="2">
    <source>
        <dbReference type="EMBL" id="TLD02121.1"/>
    </source>
</evidence>
<dbReference type="Pfam" id="PF00990">
    <property type="entry name" value="GGDEF"/>
    <property type="match status" value="1"/>
</dbReference>
<keyword evidence="2" id="KW-0808">Transferase</keyword>
<dbReference type="NCBIfam" id="TIGR00254">
    <property type="entry name" value="GGDEF"/>
    <property type="match status" value="1"/>
</dbReference>
<dbReference type="CDD" id="cd01949">
    <property type="entry name" value="GGDEF"/>
    <property type="match status" value="1"/>
</dbReference>
<dbReference type="Gene3D" id="3.30.70.270">
    <property type="match status" value="1"/>
</dbReference>
<dbReference type="PANTHER" id="PTHR45138:SF9">
    <property type="entry name" value="DIGUANYLATE CYCLASE DGCM-RELATED"/>
    <property type="match status" value="1"/>
</dbReference>
<organism evidence="2 3">
    <name type="scientific">Robinsoniella peoriensis</name>
    <dbReference type="NCBI Taxonomy" id="180332"/>
    <lineage>
        <taxon>Bacteria</taxon>
        <taxon>Bacillati</taxon>
        <taxon>Bacillota</taxon>
        <taxon>Clostridia</taxon>
        <taxon>Lachnospirales</taxon>
        <taxon>Lachnospiraceae</taxon>
        <taxon>Robinsoniella</taxon>
    </lineage>
</organism>
<dbReference type="InterPro" id="IPR029787">
    <property type="entry name" value="Nucleotide_cyclase"/>
</dbReference>
<dbReference type="SUPFAM" id="SSF48452">
    <property type="entry name" value="TPR-like"/>
    <property type="match status" value="1"/>
</dbReference>
<dbReference type="Gene3D" id="1.25.40.10">
    <property type="entry name" value="Tetratricopeptide repeat domain"/>
    <property type="match status" value="1"/>
</dbReference>
<accession>A0A4U8QAT6</accession>
<comment type="caution">
    <text evidence="2">The sequence shown here is derived from an EMBL/GenBank/DDBJ whole genome shotgun (WGS) entry which is preliminary data.</text>
</comment>
<dbReference type="Proteomes" id="UP000306509">
    <property type="component" value="Unassembled WGS sequence"/>
</dbReference>
<dbReference type="EC" id="2.7.7.65" evidence="2"/>
<proteinExistence type="predicted"/>
<dbReference type="SMART" id="SM00267">
    <property type="entry name" value="GGDEF"/>
    <property type="match status" value="1"/>
</dbReference>
<keyword evidence="3" id="KW-1185">Reference proteome</keyword>
<dbReference type="InterPro" id="IPR000160">
    <property type="entry name" value="GGDEF_dom"/>
</dbReference>
<dbReference type="GO" id="GO:1902201">
    <property type="term" value="P:negative regulation of bacterial-type flagellum-dependent cell motility"/>
    <property type="evidence" value="ECO:0007669"/>
    <property type="project" value="TreeGrafter"/>
</dbReference>
<dbReference type="PANTHER" id="PTHR45138">
    <property type="entry name" value="REGULATORY COMPONENTS OF SENSORY TRANSDUCTION SYSTEM"/>
    <property type="match status" value="1"/>
</dbReference>
<dbReference type="InterPro" id="IPR050469">
    <property type="entry name" value="Diguanylate_Cyclase"/>
</dbReference>
<sequence length="533" mass="61553">MSRKKKLDSYETKLMERILEVRFTDLEEERQLCKRLLDVSEAEQYTYGCAFANVYLVDCHLALGEYSSCGFFLLRASTLCKDYGFDDLMLVLCNCAGLYYQKLNDDQTALSYFLDGKKLAEKLGDISMAGKLYNNIGYSFACREDWETARTYFELAYTNIEHNLEEENIGAAVCYLTNLAEVCGHLGDADGARQALVKCEKLCDDSVYSRIRLGCSWCAYYAMTGDREKCAEKADRLMGDDLLNVEDQFFVCDMAEGMCANMLEIGDRERCKKLLDIIQKFEYDVSLSLLYRIQILKIKYYQQYQEEDELGQAYQDYYIIVRKITAIEDEMRSQSMLSRIQIHQAAMEHEHMIQQRKALENASQLDELTGLYNRRSFNKLVTKMTHRENLKTLGYIMLDVDYFKQYNDYYGHFQGDVVLRKVAQILSHNVMEGIYISRYGGDEFVCLCVNMDDQEVKAYIEQVTEGLKQEKIHHEKHPGSDILTVSIGYCNETFCDGIDPDELLNLADQALYTVKAHGRNGCAGKKYQLDKND</sequence>
<protein>
    <submittedName>
        <fullName evidence="2">Diguanylate cyclase DosC</fullName>
        <ecNumber evidence="2">2.7.7.65</ecNumber>
    </submittedName>
</protein>
<dbReference type="GO" id="GO:0005886">
    <property type="term" value="C:plasma membrane"/>
    <property type="evidence" value="ECO:0007669"/>
    <property type="project" value="TreeGrafter"/>
</dbReference>
<gene>
    <name evidence="2" type="primary">dosC_1</name>
    <name evidence="2" type="ORF">DSM106044_00927</name>
</gene>